<sequence length="135" mass="15768">MIKAMQLSDCLEHDKVHREIGQLLNDCSKSSEGVNMILANRLFVAQNVRIKEQFKTNLKTYYDAPTEHLKTFNQYCYLGLWNMCFPEDNSHTSEFYELDGSKMSVELMYNESFFDMVSLPHLKSRAAKIPFKDPK</sequence>
<accession>A0A183MCR6</accession>
<organism evidence="1 2">
    <name type="scientific">Schistosoma margrebowiei</name>
    <dbReference type="NCBI Taxonomy" id="48269"/>
    <lineage>
        <taxon>Eukaryota</taxon>
        <taxon>Metazoa</taxon>
        <taxon>Spiralia</taxon>
        <taxon>Lophotrochozoa</taxon>
        <taxon>Platyhelminthes</taxon>
        <taxon>Trematoda</taxon>
        <taxon>Digenea</taxon>
        <taxon>Strigeidida</taxon>
        <taxon>Schistosomatoidea</taxon>
        <taxon>Schistosomatidae</taxon>
        <taxon>Schistosoma</taxon>
    </lineage>
</organism>
<dbReference type="InterPro" id="IPR023796">
    <property type="entry name" value="Serpin_dom"/>
</dbReference>
<name>A0A183MCR6_9TREM</name>
<dbReference type="SUPFAM" id="SSF56574">
    <property type="entry name" value="Serpins"/>
    <property type="match status" value="1"/>
</dbReference>
<evidence type="ECO:0000313" key="1">
    <source>
        <dbReference type="EMBL" id="VDP08864.1"/>
    </source>
</evidence>
<dbReference type="Gene3D" id="3.30.497.10">
    <property type="entry name" value="Antithrombin, subunit I, domain 2"/>
    <property type="match status" value="1"/>
</dbReference>
<dbReference type="STRING" id="48269.A0A183MCR6"/>
<dbReference type="EMBL" id="UZAI01011421">
    <property type="protein sequence ID" value="VDP08864.1"/>
    <property type="molecule type" value="Genomic_DNA"/>
</dbReference>
<dbReference type="Gene3D" id="2.30.39.10">
    <property type="entry name" value="Alpha-1-antitrypsin, domain 1"/>
    <property type="match status" value="1"/>
</dbReference>
<gene>
    <name evidence="1" type="ORF">SMRZ_LOCUS13841</name>
</gene>
<reference evidence="1 2" key="1">
    <citation type="submission" date="2018-11" db="EMBL/GenBank/DDBJ databases">
        <authorList>
            <consortium name="Pathogen Informatics"/>
        </authorList>
    </citation>
    <scope>NUCLEOTIDE SEQUENCE [LARGE SCALE GENOMIC DNA]</scope>
    <source>
        <strain evidence="1 2">Zambia</strain>
    </source>
</reference>
<proteinExistence type="predicted"/>
<dbReference type="Pfam" id="PF00079">
    <property type="entry name" value="Serpin"/>
    <property type="match status" value="1"/>
</dbReference>
<evidence type="ECO:0000313" key="2">
    <source>
        <dbReference type="Proteomes" id="UP000277204"/>
    </source>
</evidence>
<dbReference type="AlphaFoldDB" id="A0A183MCR6"/>
<dbReference type="InterPro" id="IPR042178">
    <property type="entry name" value="Serpin_sf_1"/>
</dbReference>
<keyword evidence="2" id="KW-1185">Reference proteome</keyword>
<dbReference type="InterPro" id="IPR042185">
    <property type="entry name" value="Serpin_sf_2"/>
</dbReference>
<dbReference type="InterPro" id="IPR036186">
    <property type="entry name" value="Serpin_sf"/>
</dbReference>
<protein>
    <submittedName>
        <fullName evidence="1">Uncharacterized protein</fullName>
    </submittedName>
</protein>
<dbReference type="Proteomes" id="UP000277204">
    <property type="component" value="Unassembled WGS sequence"/>
</dbReference>